<dbReference type="EMBL" id="PKMF04002338">
    <property type="protein sequence ID" value="KAK7809617.1"/>
    <property type="molecule type" value="Genomic_DNA"/>
</dbReference>
<name>A0AAW0I607_QUESU</name>
<evidence type="ECO:0000256" key="1">
    <source>
        <dbReference type="SAM" id="Phobius"/>
    </source>
</evidence>
<sequence length="68" mass="7977">LPNQNQNQTQTPFSFLFSLLSLFLFAHHRHHCRNPPQSVTIKASSPPPFRGRKTQWEIVRVLNNRILN</sequence>
<keyword evidence="3" id="KW-1185">Reference proteome</keyword>
<keyword evidence="1" id="KW-0812">Transmembrane</keyword>
<proteinExistence type="predicted"/>
<reference evidence="2 3" key="1">
    <citation type="journal article" date="2018" name="Sci. Data">
        <title>The draft genome sequence of cork oak.</title>
        <authorList>
            <person name="Ramos A.M."/>
            <person name="Usie A."/>
            <person name="Barbosa P."/>
            <person name="Barros P.M."/>
            <person name="Capote T."/>
            <person name="Chaves I."/>
            <person name="Simoes F."/>
            <person name="Abreu I."/>
            <person name="Carrasquinho I."/>
            <person name="Faro C."/>
            <person name="Guimaraes J.B."/>
            <person name="Mendonca D."/>
            <person name="Nobrega F."/>
            <person name="Rodrigues L."/>
            <person name="Saibo N.J.M."/>
            <person name="Varela M.C."/>
            <person name="Egas C."/>
            <person name="Matos J."/>
            <person name="Miguel C.M."/>
            <person name="Oliveira M.M."/>
            <person name="Ricardo C.P."/>
            <person name="Goncalves S."/>
        </authorList>
    </citation>
    <scope>NUCLEOTIDE SEQUENCE [LARGE SCALE GENOMIC DNA]</scope>
    <source>
        <strain evidence="3">cv. HL8</strain>
    </source>
</reference>
<organism evidence="2 3">
    <name type="scientific">Quercus suber</name>
    <name type="common">Cork oak</name>
    <dbReference type="NCBI Taxonomy" id="58331"/>
    <lineage>
        <taxon>Eukaryota</taxon>
        <taxon>Viridiplantae</taxon>
        <taxon>Streptophyta</taxon>
        <taxon>Embryophyta</taxon>
        <taxon>Tracheophyta</taxon>
        <taxon>Spermatophyta</taxon>
        <taxon>Magnoliopsida</taxon>
        <taxon>eudicotyledons</taxon>
        <taxon>Gunneridae</taxon>
        <taxon>Pentapetalae</taxon>
        <taxon>rosids</taxon>
        <taxon>fabids</taxon>
        <taxon>Fagales</taxon>
        <taxon>Fagaceae</taxon>
        <taxon>Quercus</taxon>
    </lineage>
</organism>
<accession>A0AAW0I607</accession>
<evidence type="ECO:0000313" key="3">
    <source>
        <dbReference type="Proteomes" id="UP000237347"/>
    </source>
</evidence>
<comment type="caution">
    <text evidence="2">The sequence shown here is derived from an EMBL/GenBank/DDBJ whole genome shotgun (WGS) entry which is preliminary data.</text>
</comment>
<gene>
    <name evidence="2" type="ORF">CFP56_018384</name>
</gene>
<dbReference type="Proteomes" id="UP000237347">
    <property type="component" value="Unassembled WGS sequence"/>
</dbReference>
<keyword evidence="1" id="KW-1133">Transmembrane helix</keyword>
<keyword evidence="1" id="KW-0472">Membrane</keyword>
<protein>
    <submittedName>
        <fullName evidence="2">Uncharacterized protein</fullName>
    </submittedName>
</protein>
<dbReference type="AlphaFoldDB" id="A0AAW0I607"/>
<feature type="non-terminal residue" evidence="2">
    <location>
        <position position="1"/>
    </location>
</feature>
<evidence type="ECO:0000313" key="2">
    <source>
        <dbReference type="EMBL" id="KAK7809617.1"/>
    </source>
</evidence>
<feature type="transmembrane region" description="Helical" evidence="1">
    <location>
        <begin position="12"/>
        <end position="28"/>
    </location>
</feature>